<dbReference type="GO" id="GO:0005524">
    <property type="term" value="F:ATP binding"/>
    <property type="evidence" value="ECO:0007669"/>
    <property type="project" value="UniProtKB-KW"/>
</dbReference>
<evidence type="ECO:0000259" key="4">
    <source>
        <dbReference type="SMART" id="SM00382"/>
    </source>
</evidence>
<dbReference type="STRING" id="377629.TERTU_2232"/>
<dbReference type="Proteomes" id="UP000009080">
    <property type="component" value="Chromosome"/>
</dbReference>
<dbReference type="CDD" id="cd19481">
    <property type="entry name" value="RecA-like_protease"/>
    <property type="match status" value="1"/>
</dbReference>
<gene>
    <name evidence="5" type="ordered locus">TERTU_2232</name>
</gene>
<accession>C5BJK8</accession>
<evidence type="ECO:0000313" key="5">
    <source>
        <dbReference type="EMBL" id="ACR14188.1"/>
    </source>
</evidence>
<evidence type="ECO:0000256" key="2">
    <source>
        <dbReference type="ARBA" id="ARBA00022741"/>
    </source>
</evidence>
<keyword evidence="3" id="KW-0067">ATP-binding</keyword>
<keyword evidence="6" id="KW-1185">Reference proteome</keyword>
<evidence type="ECO:0000256" key="1">
    <source>
        <dbReference type="ARBA" id="ARBA00006914"/>
    </source>
</evidence>
<dbReference type="AlphaFoldDB" id="C5BJK8"/>
<dbReference type="OrthoDB" id="9809379at2"/>
<dbReference type="InterPro" id="IPR027417">
    <property type="entry name" value="P-loop_NTPase"/>
</dbReference>
<dbReference type="KEGG" id="ttu:TERTU_2232"/>
<dbReference type="GO" id="GO:0016887">
    <property type="term" value="F:ATP hydrolysis activity"/>
    <property type="evidence" value="ECO:0007669"/>
    <property type="project" value="InterPro"/>
</dbReference>
<dbReference type="PANTHER" id="PTHR23073">
    <property type="entry name" value="26S PROTEASOME REGULATORY SUBUNIT"/>
    <property type="match status" value="1"/>
</dbReference>
<dbReference type="RefSeq" id="WP_015820304.1">
    <property type="nucleotide sequence ID" value="NC_012997.1"/>
</dbReference>
<dbReference type="InterPro" id="IPR050221">
    <property type="entry name" value="26S_Proteasome_ATPase"/>
</dbReference>
<evidence type="ECO:0000313" key="6">
    <source>
        <dbReference type="Proteomes" id="UP000009080"/>
    </source>
</evidence>
<dbReference type="HOGENOM" id="CLU_612364_0_0_6"/>
<sequence length="475" mass="53695">MFADKDGYIRLNSVAYAEQPLADIAIRTQAERNALVLERELAWFSRVLETRLALYFCNECEYTSIAEIEPPDITYCSSSYGDVVREFGMGSRERLLFMLALAPHLRPQALNLLLIRDPQIDRPYSEFGGWRGKVHGGFLPTGETAAFLIAGDKLGERLDVIAMLEKDHYFTRCGLLRVHSAEFDEAYLSAAISVSNEYFHKVTTGVCEKPDFSIHFPATHLTTNLSWDDLVLAERTLDDIEHMRTWLLHQKHIMQNLGLEKSIKPGYRALFYGPPGTGKTLTACLLGKAMTADVYRVDLAAVVSKYIGETEKNLEAIFTQAENRNWILFFDEADALFGKRTETSNSNDRHSNQEVAYLLQRIECFPGVVVLATNLRGNIDDAFFRRFQSAIYFPMPDFNQRLALWENAFINADCLDASVDLKLLAKEYEIAGGSIVNVVRYAAIRMVKRGNGRLTTEDLEEGVAKEIKKQGRVLA</sequence>
<dbReference type="InterPro" id="IPR003959">
    <property type="entry name" value="ATPase_AAA_core"/>
</dbReference>
<keyword evidence="2" id="KW-0547">Nucleotide-binding</keyword>
<feature type="domain" description="AAA+ ATPase" evidence="4">
    <location>
        <begin position="265"/>
        <end position="397"/>
    </location>
</feature>
<dbReference type="SMART" id="SM00382">
    <property type="entry name" value="AAA"/>
    <property type="match status" value="1"/>
</dbReference>
<reference evidence="5 6" key="1">
    <citation type="journal article" date="2009" name="PLoS ONE">
        <title>The complete genome of Teredinibacter turnerae T7901: an intracellular endosymbiont of marine wood-boring bivalves (shipworms).</title>
        <authorList>
            <person name="Yang J.C."/>
            <person name="Madupu R."/>
            <person name="Durkin A.S."/>
            <person name="Ekborg N.A."/>
            <person name="Pedamallu C.S."/>
            <person name="Hostetler J.B."/>
            <person name="Radune D."/>
            <person name="Toms B.S."/>
            <person name="Henrissat B."/>
            <person name="Coutinho P.M."/>
            <person name="Schwarz S."/>
            <person name="Field L."/>
            <person name="Trindade-Silva A.E."/>
            <person name="Soares C.A.G."/>
            <person name="Elshahawi S."/>
            <person name="Hanora A."/>
            <person name="Schmidt E.W."/>
            <person name="Haygood M.G."/>
            <person name="Posfai J."/>
            <person name="Benner J."/>
            <person name="Madinger C."/>
            <person name="Nove J."/>
            <person name="Anton B."/>
            <person name="Chaudhary K."/>
            <person name="Foster J."/>
            <person name="Holman A."/>
            <person name="Kumar S."/>
            <person name="Lessard P.A."/>
            <person name="Luyten Y.A."/>
            <person name="Slatko B."/>
            <person name="Wood N."/>
            <person name="Wu B."/>
            <person name="Teplitski M."/>
            <person name="Mougous J.D."/>
            <person name="Ward N."/>
            <person name="Eisen J.A."/>
            <person name="Badger J.H."/>
            <person name="Distel D.L."/>
        </authorList>
    </citation>
    <scope>NUCLEOTIDE SEQUENCE [LARGE SCALE GENOMIC DNA]</scope>
    <source>
        <strain evidence="6">ATCC 39867 / T7901</strain>
    </source>
</reference>
<dbReference type="SUPFAM" id="SSF52540">
    <property type="entry name" value="P-loop containing nucleoside triphosphate hydrolases"/>
    <property type="match status" value="1"/>
</dbReference>
<dbReference type="InterPro" id="IPR003593">
    <property type="entry name" value="AAA+_ATPase"/>
</dbReference>
<name>C5BJK8_TERTT</name>
<organism evidence="5 6">
    <name type="scientific">Teredinibacter turnerae (strain ATCC 39867 / T7901)</name>
    <dbReference type="NCBI Taxonomy" id="377629"/>
    <lineage>
        <taxon>Bacteria</taxon>
        <taxon>Pseudomonadati</taxon>
        <taxon>Pseudomonadota</taxon>
        <taxon>Gammaproteobacteria</taxon>
        <taxon>Cellvibrionales</taxon>
        <taxon>Cellvibrionaceae</taxon>
        <taxon>Teredinibacter</taxon>
    </lineage>
</organism>
<dbReference type="Pfam" id="PF00004">
    <property type="entry name" value="AAA"/>
    <property type="match status" value="1"/>
</dbReference>
<protein>
    <submittedName>
        <fullName evidence="5">AAA ATPase, central domain protein</fullName>
    </submittedName>
</protein>
<dbReference type="eggNOG" id="COG0464">
    <property type="taxonomic scope" value="Bacteria"/>
</dbReference>
<dbReference type="EMBL" id="CP001614">
    <property type="protein sequence ID" value="ACR14188.1"/>
    <property type="molecule type" value="Genomic_DNA"/>
</dbReference>
<evidence type="ECO:0000256" key="3">
    <source>
        <dbReference type="ARBA" id="ARBA00022840"/>
    </source>
</evidence>
<comment type="similarity">
    <text evidence="1">Belongs to the AAA ATPase family.</text>
</comment>
<dbReference type="Gene3D" id="3.40.50.300">
    <property type="entry name" value="P-loop containing nucleotide triphosphate hydrolases"/>
    <property type="match status" value="1"/>
</dbReference>
<proteinExistence type="inferred from homology"/>